<evidence type="ECO:0000313" key="3">
    <source>
        <dbReference type="Proteomes" id="UP000008387"/>
    </source>
</evidence>
<dbReference type="HOGENOM" id="CLU_2034859_0_0_7"/>
<dbReference type="GO" id="GO:0004540">
    <property type="term" value="F:RNA nuclease activity"/>
    <property type="evidence" value="ECO:0007669"/>
    <property type="project" value="InterPro"/>
</dbReference>
<dbReference type="STRING" id="1002804.HBZC1_15330"/>
<dbReference type="CDD" id="cd18722">
    <property type="entry name" value="PIN_NicB-like"/>
    <property type="match status" value="1"/>
</dbReference>
<dbReference type="InterPro" id="IPR021139">
    <property type="entry name" value="NYN"/>
</dbReference>
<reference evidence="2 3" key="1">
    <citation type="journal article" date="2011" name="J. Bacteriol.">
        <title>Genome sequence of Helicobacter bizzozeronii strain CIII-1, an isolate from human gastric mucosa.</title>
        <authorList>
            <person name="Schott T."/>
            <person name="Rossi M."/>
            <person name="Hanninen M.L."/>
        </authorList>
    </citation>
    <scope>NUCLEOTIDE SEQUENCE [LARGE SCALE GENOMIC DNA]</scope>
    <source>
        <strain evidence="2 3">CIII-1</strain>
    </source>
</reference>
<dbReference type="EMBL" id="FR871757">
    <property type="protein sequence ID" value="CCB80519.1"/>
    <property type="molecule type" value="Genomic_DNA"/>
</dbReference>
<evidence type="ECO:0000313" key="2">
    <source>
        <dbReference type="EMBL" id="CCB80519.1"/>
    </source>
</evidence>
<dbReference type="Gene3D" id="3.40.50.1010">
    <property type="entry name" value="5'-nuclease"/>
    <property type="match status" value="1"/>
</dbReference>
<evidence type="ECO:0000259" key="1">
    <source>
        <dbReference type="Pfam" id="PF01936"/>
    </source>
</evidence>
<gene>
    <name evidence="2" type="ordered locus">HBZC1_15330</name>
</gene>
<keyword evidence="3" id="KW-1185">Reference proteome</keyword>
<sequence length="130" mass="14879">MLKQKPYFSVRLGRLHLDKRNKWVLNPEVLKKLLSGKKSVKDLKDEDFQLNLRQKMVDMKIGLDIASLAIKKQAEKVVLITNDSDFVPAIKFAKQEGMIVQLDPLRQDVAEDLSPHIDLLRSVSTQDQGQ</sequence>
<dbReference type="KEGG" id="hbi:HBZC1_15330"/>
<dbReference type="AlphaFoldDB" id="F8KP14"/>
<feature type="domain" description="NYN" evidence="1">
    <location>
        <begin position="49"/>
        <end position="100"/>
    </location>
</feature>
<proteinExistence type="predicted"/>
<accession>F8KP14</accession>
<name>F8KP14_HELBC</name>
<protein>
    <recommendedName>
        <fullName evidence="1">NYN domain-containing protein</fullName>
    </recommendedName>
</protein>
<organism evidence="2 3">
    <name type="scientific">Helicobacter bizzozeronii (strain CIII-1)</name>
    <dbReference type="NCBI Taxonomy" id="1002804"/>
    <lineage>
        <taxon>Bacteria</taxon>
        <taxon>Pseudomonadati</taxon>
        <taxon>Campylobacterota</taxon>
        <taxon>Epsilonproteobacteria</taxon>
        <taxon>Campylobacterales</taxon>
        <taxon>Helicobacteraceae</taxon>
        <taxon>Helicobacter</taxon>
    </lineage>
</organism>
<dbReference type="Proteomes" id="UP000008387">
    <property type="component" value="Chromosome"/>
</dbReference>
<dbReference type="Pfam" id="PF01936">
    <property type="entry name" value="NYN"/>
    <property type="match status" value="1"/>
</dbReference>
<dbReference type="eggNOG" id="COG1432">
    <property type="taxonomic scope" value="Bacteria"/>
</dbReference>